<sequence>MVDKTQEIKVKVVPYRKENTSRVYSNYVRVVSSPREITLQFCDVKPPENDDYAEKLKKNPVMKSPIEVEITLPIEVAQALKSVLKGQLEKVNSDLNGKKNK</sequence>
<proteinExistence type="predicted"/>
<protein>
    <submittedName>
        <fullName evidence="1">Uncharacterized protein</fullName>
    </submittedName>
</protein>
<evidence type="ECO:0000313" key="1">
    <source>
        <dbReference type="EMBL" id="OGK25117.1"/>
    </source>
</evidence>
<dbReference type="InterPro" id="IPR021857">
    <property type="entry name" value="DUF3467"/>
</dbReference>
<dbReference type="Proteomes" id="UP000177913">
    <property type="component" value="Unassembled WGS sequence"/>
</dbReference>
<dbReference type="Pfam" id="PF11950">
    <property type="entry name" value="DUF3467"/>
    <property type="match status" value="1"/>
</dbReference>
<organism evidence="1 2">
    <name type="scientific">Candidatus Roizmanbacteria bacterium RIFCSPHIGHO2_02_FULL_38_11</name>
    <dbReference type="NCBI Taxonomy" id="1802039"/>
    <lineage>
        <taxon>Bacteria</taxon>
        <taxon>Candidatus Roizmaniibacteriota</taxon>
    </lineage>
</organism>
<dbReference type="AlphaFoldDB" id="A0A1F7H172"/>
<evidence type="ECO:0000313" key="2">
    <source>
        <dbReference type="Proteomes" id="UP000177913"/>
    </source>
</evidence>
<gene>
    <name evidence="1" type="ORF">A3C25_03635</name>
</gene>
<accession>A0A1F7H172</accession>
<name>A0A1F7H172_9BACT</name>
<reference evidence="1 2" key="1">
    <citation type="journal article" date="2016" name="Nat. Commun.">
        <title>Thousands of microbial genomes shed light on interconnected biogeochemical processes in an aquifer system.</title>
        <authorList>
            <person name="Anantharaman K."/>
            <person name="Brown C.T."/>
            <person name="Hug L.A."/>
            <person name="Sharon I."/>
            <person name="Castelle C.J."/>
            <person name="Probst A.J."/>
            <person name="Thomas B.C."/>
            <person name="Singh A."/>
            <person name="Wilkins M.J."/>
            <person name="Karaoz U."/>
            <person name="Brodie E.L."/>
            <person name="Williams K.H."/>
            <person name="Hubbard S.S."/>
            <person name="Banfield J.F."/>
        </authorList>
    </citation>
    <scope>NUCLEOTIDE SEQUENCE [LARGE SCALE GENOMIC DNA]</scope>
</reference>
<dbReference type="EMBL" id="MFZO01000019">
    <property type="protein sequence ID" value="OGK25117.1"/>
    <property type="molecule type" value="Genomic_DNA"/>
</dbReference>
<comment type="caution">
    <text evidence="1">The sequence shown here is derived from an EMBL/GenBank/DDBJ whole genome shotgun (WGS) entry which is preliminary data.</text>
</comment>